<accession>A0A511B3G6</accession>
<dbReference type="RefSeq" id="WP_146793006.1">
    <property type="nucleotide sequence ID" value="NZ_BARC01000005.1"/>
</dbReference>
<sequence>MTELLLPLLSAMVSGAFATLFLFSAGYRLFNLKRAVAAVGAYRVVPAHLAWLVTFLLVLLEIIVGLWLVMGVKKVGAAVMAAGLLAIFAGAMIVNIARGRRDLKCGCLPGLHATVSGRTAWLNILLANIILYLGMMPRPTSFIEDWIGMALGGVILLLCISGLSMLQQPPVDQDEG</sequence>
<evidence type="ECO:0000256" key="2">
    <source>
        <dbReference type="ARBA" id="ARBA00004141"/>
    </source>
</evidence>
<feature type="transmembrane region" description="Helical" evidence="8">
    <location>
        <begin position="6"/>
        <end position="27"/>
    </location>
</feature>
<feature type="transmembrane region" description="Helical" evidence="8">
    <location>
        <begin position="75"/>
        <end position="94"/>
    </location>
</feature>
<keyword evidence="5 8" id="KW-0812">Transmembrane</keyword>
<comment type="function">
    <text evidence="1">May be specifically involved in the processing, transport, and/or maturation of the MADH beta-subunit.</text>
</comment>
<reference evidence="10 11" key="1">
    <citation type="submission" date="2019-07" db="EMBL/GenBank/DDBJ databases">
        <title>Whole genome shotgun sequence of Gluconobacter wancherniae NBRC 103581.</title>
        <authorList>
            <person name="Hosoyama A."/>
            <person name="Uohara A."/>
            <person name="Ohji S."/>
            <person name="Ichikawa N."/>
        </authorList>
    </citation>
    <scope>NUCLEOTIDE SEQUENCE [LARGE SCALE GENOMIC DNA]</scope>
    <source>
        <strain evidence="10 11">NBRC 103581</strain>
    </source>
</reference>
<comment type="pathway">
    <text evidence="3">One-carbon metabolism; methylamine degradation.</text>
</comment>
<dbReference type="UniPathway" id="UPA00895"/>
<comment type="subcellular location">
    <subcellularLocation>
        <location evidence="2">Membrane</location>
        <topology evidence="2">Multi-pass membrane protein</topology>
    </subcellularLocation>
</comment>
<evidence type="ECO:0000256" key="6">
    <source>
        <dbReference type="ARBA" id="ARBA00022989"/>
    </source>
</evidence>
<evidence type="ECO:0000256" key="8">
    <source>
        <dbReference type="SAM" id="Phobius"/>
    </source>
</evidence>
<dbReference type="Proteomes" id="UP000321230">
    <property type="component" value="Unassembled WGS sequence"/>
</dbReference>
<evidence type="ECO:0000256" key="3">
    <source>
        <dbReference type="ARBA" id="ARBA00004856"/>
    </source>
</evidence>
<dbReference type="InterPro" id="IPR009908">
    <property type="entry name" value="Methylamine_util_MauE"/>
</dbReference>
<keyword evidence="11" id="KW-1185">Reference proteome</keyword>
<keyword evidence="7 8" id="KW-0472">Membrane</keyword>
<keyword evidence="6 8" id="KW-1133">Transmembrane helix</keyword>
<evidence type="ECO:0000256" key="7">
    <source>
        <dbReference type="ARBA" id="ARBA00023136"/>
    </source>
</evidence>
<dbReference type="AlphaFoldDB" id="A0A511B3G6"/>
<organism evidence="10 11">
    <name type="scientific">Gluconobacter wancherniae NBRC 103581</name>
    <dbReference type="NCBI Taxonomy" id="656744"/>
    <lineage>
        <taxon>Bacteria</taxon>
        <taxon>Pseudomonadati</taxon>
        <taxon>Pseudomonadota</taxon>
        <taxon>Alphaproteobacteria</taxon>
        <taxon>Acetobacterales</taxon>
        <taxon>Acetobacteraceae</taxon>
        <taxon>Gluconobacter</taxon>
    </lineage>
</organism>
<dbReference type="GO" id="GO:0016020">
    <property type="term" value="C:membrane"/>
    <property type="evidence" value="ECO:0007669"/>
    <property type="project" value="UniProtKB-SubCell"/>
</dbReference>
<evidence type="ECO:0000259" key="9">
    <source>
        <dbReference type="Pfam" id="PF07291"/>
    </source>
</evidence>
<evidence type="ECO:0000313" key="10">
    <source>
        <dbReference type="EMBL" id="GEK92347.1"/>
    </source>
</evidence>
<protein>
    <recommendedName>
        <fullName evidence="4">Methylamine utilization protein MauE</fullName>
    </recommendedName>
</protein>
<gene>
    <name evidence="10" type="ORF">GWA01_01170</name>
</gene>
<dbReference type="OrthoDB" id="4462029at2"/>
<feature type="domain" description="Methylamine utilisation protein MauE" evidence="9">
    <location>
        <begin position="9"/>
        <end position="133"/>
    </location>
</feature>
<evidence type="ECO:0000256" key="1">
    <source>
        <dbReference type="ARBA" id="ARBA00003475"/>
    </source>
</evidence>
<dbReference type="GO" id="GO:0030416">
    <property type="term" value="P:methylamine metabolic process"/>
    <property type="evidence" value="ECO:0007669"/>
    <property type="project" value="InterPro"/>
</dbReference>
<proteinExistence type="predicted"/>
<feature type="transmembrane region" description="Helical" evidence="8">
    <location>
        <begin position="146"/>
        <end position="166"/>
    </location>
</feature>
<dbReference type="EMBL" id="BJUZ01000001">
    <property type="protein sequence ID" value="GEK92347.1"/>
    <property type="molecule type" value="Genomic_DNA"/>
</dbReference>
<comment type="caution">
    <text evidence="10">The sequence shown here is derived from an EMBL/GenBank/DDBJ whole genome shotgun (WGS) entry which is preliminary data.</text>
</comment>
<feature type="transmembrane region" description="Helical" evidence="8">
    <location>
        <begin position="115"/>
        <end position="134"/>
    </location>
</feature>
<evidence type="ECO:0000256" key="4">
    <source>
        <dbReference type="ARBA" id="ARBA00019078"/>
    </source>
</evidence>
<dbReference type="Pfam" id="PF07291">
    <property type="entry name" value="MauE"/>
    <property type="match status" value="1"/>
</dbReference>
<evidence type="ECO:0000313" key="11">
    <source>
        <dbReference type="Proteomes" id="UP000321230"/>
    </source>
</evidence>
<feature type="transmembrane region" description="Helical" evidence="8">
    <location>
        <begin position="48"/>
        <end position="69"/>
    </location>
</feature>
<name>A0A511B3G6_9PROT</name>
<evidence type="ECO:0000256" key="5">
    <source>
        <dbReference type="ARBA" id="ARBA00022692"/>
    </source>
</evidence>